<reference evidence="1 2" key="1">
    <citation type="submission" date="2023-08" db="EMBL/GenBank/DDBJ databases">
        <title>Black Yeasts Isolated from many extreme environments.</title>
        <authorList>
            <person name="Coleine C."/>
            <person name="Stajich J.E."/>
            <person name="Selbmann L."/>
        </authorList>
    </citation>
    <scope>NUCLEOTIDE SEQUENCE [LARGE SCALE GENOMIC DNA]</scope>
    <source>
        <strain evidence="1 2">CCFEE 5792</strain>
    </source>
</reference>
<evidence type="ECO:0000313" key="2">
    <source>
        <dbReference type="Proteomes" id="UP001358417"/>
    </source>
</evidence>
<comment type="caution">
    <text evidence="1">The sequence shown here is derived from an EMBL/GenBank/DDBJ whole genome shotgun (WGS) entry which is preliminary data.</text>
</comment>
<dbReference type="EMBL" id="JAVRRD010000030">
    <property type="protein sequence ID" value="KAK5046492.1"/>
    <property type="molecule type" value="Genomic_DNA"/>
</dbReference>
<protein>
    <recommendedName>
        <fullName evidence="3">RanBP2-type domain-containing protein</fullName>
    </recommendedName>
</protein>
<evidence type="ECO:0008006" key="3">
    <source>
        <dbReference type="Google" id="ProtNLM"/>
    </source>
</evidence>
<evidence type="ECO:0000313" key="1">
    <source>
        <dbReference type="EMBL" id="KAK5046492.1"/>
    </source>
</evidence>
<organism evidence="1 2">
    <name type="scientific">Exophiala bonariae</name>
    <dbReference type="NCBI Taxonomy" id="1690606"/>
    <lineage>
        <taxon>Eukaryota</taxon>
        <taxon>Fungi</taxon>
        <taxon>Dikarya</taxon>
        <taxon>Ascomycota</taxon>
        <taxon>Pezizomycotina</taxon>
        <taxon>Eurotiomycetes</taxon>
        <taxon>Chaetothyriomycetidae</taxon>
        <taxon>Chaetothyriales</taxon>
        <taxon>Herpotrichiellaceae</taxon>
        <taxon>Exophiala</taxon>
    </lineage>
</organism>
<name>A0AAV9MY04_9EURO</name>
<keyword evidence="2" id="KW-1185">Reference proteome</keyword>
<gene>
    <name evidence="1" type="ORF">LTR84_008295</name>
</gene>
<accession>A0AAV9MY04</accession>
<dbReference type="Proteomes" id="UP001358417">
    <property type="component" value="Unassembled WGS sequence"/>
</dbReference>
<dbReference type="AlphaFoldDB" id="A0AAV9MY04"/>
<dbReference type="GeneID" id="89976459"/>
<sequence>MATDATGPVMDRTTNTMQPNAWECVCAHINPIQNPESCVGCGASLDLTSCTLLHIAMPNNSGSTQSQGSGPCASSSAYEDDDFSEYLYWFSKYMATLQWTMRLWIEHTRASFPTNIEFMAETATFTRFHSPSIIDRIKLYCEDWMGGPVRWELLNPPKTTIAPGKVRFQWRDYERFRYSLVDIPEPVAASMEQIIVLWGKVMGCKAQVTEIGPASIHRLRNE</sequence>
<dbReference type="RefSeq" id="XP_064702083.1">
    <property type="nucleotide sequence ID" value="XM_064851842.1"/>
</dbReference>
<proteinExistence type="predicted"/>